<reference evidence="6 7" key="1">
    <citation type="journal article" date="2014" name="Int. J. Syst. Evol. Microbiol.">
        <title>Complete genome sequence of Corynebacterium casei LMG S-19264T (=DSM 44701T), isolated from a smear-ripened cheese.</title>
        <authorList>
            <consortium name="US DOE Joint Genome Institute (JGI-PGF)"/>
            <person name="Walter F."/>
            <person name="Albersmeier A."/>
            <person name="Kalinowski J."/>
            <person name="Ruckert C."/>
        </authorList>
    </citation>
    <scope>NUCLEOTIDE SEQUENCE [LARGE SCALE GENOMIC DNA]</scope>
    <source>
        <strain evidence="6 7">CGMCC 1.15286</strain>
    </source>
</reference>
<dbReference type="AlphaFoldDB" id="A0A917GSB8"/>
<dbReference type="Proteomes" id="UP000600247">
    <property type="component" value="Unassembled WGS sequence"/>
</dbReference>
<evidence type="ECO:0000256" key="4">
    <source>
        <dbReference type="SAM" id="Phobius"/>
    </source>
</evidence>
<feature type="region of interest" description="Disordered" evidence="3">
    <location>
        <begin position="81"/>
        <end position="102"/>
    </location>
</feature>
<keyword evidence="4" id="KW-1133">Transmembrane helix</keyword>
<feature type="region of interest" description="Disordered" evidence="3">
    <location>
        <begin position="178"/>
        <end position="245"/>
    </location>
</feature>
<dbReference type="InterPro" id="IPR027383">
    <property type="entry name" value="Znf_put"/>
</dbReference>
<evidence type="ECO:0000313" key="7">
    <source>
        <dbReference type="Proteomes" id="UP000600247"/>
    </source>
</evidence>
<dbReference type="RefSeq" id="WP_188887449.1">
    <property type="nucleotide sequence ID" value="NZ_BMHY01000001.1"/>
</dbReference>
<keyword evidence="4" id="KW-0472">Membrane</keyword>
<feature type="compositionally biased region" description="Low complexity" evidence="3">
    <location>
        <begin position="136"/>
        <end position="151"/>
    </location>
</feature>
<keyword evidence="4" id="KW-0812">Transmembrane</keyword>
<comment type="caution">
    <text evidence="6">The sequence shown here is derived from an EMBL/GenBank/DDBJ whole genome shotgun (WGS) entry which is preliminary data.</text>
</comment>
<feature type="domain" description="Putative zinc-finger" evidence="5">
    <location>
        <begin position="3"/>
        <end position="37"/>
    </location>
</feature>
<organism evidence="6 7">
    <name type="scientific">Paenibacillus radicis</name>
    <name type="common">ex Gao et al. 2016</name>
    <dbReference type="NCBI Taxonomy" id="1737354"/>
    <lineage>
        <taxon>Bacteria</taxon>
        <taxon>Bacillati</taxon>
        <taxon>Bacillota</taxon>
        <taxon>Bacilli</taxon>
        <taxon>Bacillales</taxon>
        <taxon>Paenibacillaceae</taxon>
        <taxon>Paenibacillus</taxon>
    </lineage>
</organism>
<name>A0A917GSB8_9BACL</name>
<dbReference type="InterPro" id="IPR041916">
    <property type="entry name" value="Anti_sigma_zinc_sf"/>
</dbReference>
<evidence type="ECO:0000256" key="3">
    <source>
        <dbReference type="SAM" id="MobiDB-lite"/>
    </source>
</evidence>
<evidence type="ECO:0000256" key="2">
    <source>
        <dbReference type="ARBA" id="ARBA00024438"/>
    </source>
</evidence>
<evidence type="ECO:0000259" key="5">
    <source>
        <dbReference type="Pfam" id="PF13490"/>
    </source>
</evidence>
<feature type="region of interest" description="Disordered" evidence="3">
    <location>
        <begin position="136"/>
        <end position="156"/>
    </location>
</feature>
<protein>
    <recommendedName>
        <fullName evidence="2">Anti-sigma-W factor RsiW</fullName>
    </recommendedName>
</protein>
<evidence type="ECO:0000313" key="6">
    <source>
        <dbReference type="EMBL" id="GGG55985.1"/>
    </source>
</evidence>
<dbReference type="Gene3D" id="1.10.10.1320">
    <property type="entry name" value="Anti-sigma factor, zinc-finger domain"/>
    <property type="match status" value="1"/>
</dbReference>
<keyword evidence="7" id="KW-1185">Reference proteome</keyword>
<accession>A0A917GSB8</accession>
<proteinExistence type="inferred from homology"/>
<comment type="similarity">
    <text evidence="1">Belongs to the zinc-associated anti-sigma factor (ZAS) superfamily. Anti-sigma-W factor family.</text>
</comment>
<sequence>MNCQEVIELMHRQLDGDLDEQEHQLLLKHTRQCPDCAAMFERLKKLSSELENLPRVMPSYSLVDAIMPQLEQLESYRISEAASVETPEAKPGGRSAPSRRRKPGWRMWSGAIAASVVAGMFIVSYNAGLFENGSNDKSFSSSVADSATADSNKSSISREVRKYAFDEQGGEVNVESFKHEAANSPSSKELPIPMYPQKDDTQKIFTGEVIDKSGGNSSSDGGVNGSATGSAQEPPQQGIAPGSPAPLTVASSDGVYVAQSSGFVVRITKADEVVFETPRKNGQISKLTWSEDNNQLTYEIQLDQGGMERYVVDLAQLKETKADH</sequence>
<evidence type="ECO:0000256" key="1">
    <source>
        <dbReference type="ARBA" id="ARBA00024353"/>
    </source>
</evidence>
<gene>
    <name evidence="6" type="ORF">GCM10010918_06140</name>
</gene>
<feature type="transmembrane region" description="Helical" evidence="4">
    <location>
        <begin position="108"/>
        <end position="130"/>
    </location>
</feature>
<dbReference type="Pfam" id="PF13490">
    <property type="entry name" value="zf-HC2"/>
    <property type="match status" value="1"/>
</dbReference>
<dbReference type="EMBL" id="BMHY01000001">
    <property type="protein sequence ID" value="GGG55985.1"/>
    <property type="molecule type" value="Genomic_DNA"/>
</dbReference>